<dbReference type="HOGENOM" id="CLU_012494_6_3_1"/>
<dbReference type="Pfam" id="PF07859">
    <property type="entry name" value="Abhydrolase_3"/>
    <property type="match status" value="1"/>
</dbReference>
<name>M2PWR2_CERS8</name>
<dbReference type="SUPFAM" id="SSF53474">
    <property type="entry name" value="alpha/beta-Hydrolases"/>
    <property type="match status" value="1"/>
</dbReference>
<dbReference type="STRING" id="914234.M2PWR2"/>
<evidence type="ECO:0000256" key="1">
    <source>
        <dbReference type="ARBA" id="ARBA00022801"/>
    </source>
</evidence>
<reference evidence="3 4" key="1">
    <citation type="journal article" date="2012" name="Proc. Natl. Acad. Sci. U.S.A.">
        <title>Comparative genomics of Ceriporiopsis subvermispora and Phanerochaete chrysosporium provide insight into selective ligninolysis.</title>
        <authorList>
            <person name="Fernandez-Fueyo E."/>
            <person name="Ruiz-Duenas F.J."/>
            <person name="Ferreira P."/>
            <person name="Floudas D."/>
            <person name="Hibbett D.S."/>
            <person name="Canessa P."/>
            <person name="Larrondo L.F."/>
            <person name="James T.Y."/>
            <person name="Seelenfreund D."/>
            <person name="Lobos S."/>
            <person name="Polanco R."/>
            <person name="Tello M."/>
            <person name="Honda Y."/>
            <person name="Watanabe T."/>
            <person name="Watanabe T."/>
            <person name="Ryu J.S."/>
            <person name="Kubicek C.P."/>
            <person name="Schmoll M."/>
            <person name="Gaskell J."/>
            <person name="Hammel K.E."/>
            <person name="St John F.J."/>
            <person name="Vanden Wymelenberg A."/>
            <person name="Sabat G."/>
            <person name="Splinter BonDurant S."/>
            <person name="Syed K."/>
            <person name="Yadav J.S."/>
            <person name="Doddapaneni H."/>
            <person name="Subramanian V."/>
            <person name="Lavin J.L."/>
            <person name="Oguiza J.A."/>
            <person name="Perez G."/>
            <person name="Pisabarro A.G."/>
            <person name="Ramirez L."/>
            <person name="Santoyo F."/>
            <person name="Master E."/>
            <person name="Coutinho P.M."/>
            <person name="Henrissat B."/>
            <person name="Lombard V."/>
            <person name="Magnuson J.K."/>
            <person name="Kuees U."/>
            <person name="Hori C."/>
            <person name="Igarashi K."/>
            <person name="Samejima M."/>
            <person name="Held B.W."/>
            <person name="Barry K.W."/>
            <person name="LaButti K.M."/>
            <person name="Lapidus A."/>
            <person name="Lindquist E.A."/>
            <person name="Lucas S.M."/>
            <person name="Riley R."/>
            <person name="Salamov A.A."/>
            <person name="Hoffmeister D."/>
            <person name="Schwenk D."/>
            <person name="Hadar Y."/>
            <person name="Yarden O."/>
            <person name="de Vries R.P."/>
            <person name="Wiebenga A."/>
            <person name="Stenlid J."/>
            <person name="Eastwood D."/>
            <person name="Grigoriev I.V."/>
            <person name="Berka R.M."/>
            <person name="Blanchette R.A."/>
            <person name="Kersten P."/>
            <person name="Martinez A.T."/>
            <person name="Vicuna R."/>
            <person name="Cullen D."/>
        </authorList>
    </citation>
    <scope>NUCLEOTIDE SEQUENCE [LARGE SCALE GENOMIC DNA]</scope>
    <source>
        <strain evidence="3 4">B</strain>
    </source>
</reference>
<evidence type="ECO:0000259" key="2">
    <source>
        <dbReference type="Pfam" id="PF07859"/>
    </source>
</evidence>
<evidence type="ECO:0000313" key="4">
    <source>
        <dbReference type="Proteomes" id="UP000016930"/>
    </source>
</evidence>
<accession>M2PWR2</accession>
<keyword evidence="4" id="KW-1185">Reference proteome</keyword>
<protein>
    <recommendedName>
        <fullName evidence="2">Alpha/beta hydrolase fold-3 domain-containing protein</fullName>
    </recommendedName>
</protein>
<dbReference type="Proteomes" id="UP000016930">
    <property type="component" value="Unassembled WGS sequence"/>
</dbReference>
<dbReference type="EMBL" id="KB445791">
    <property type="protein sequence ID" value="EMD41269.1"/>
    <property type="molecule type" value="Genomic_DNA"/>
</dbReference>
<dbReference type="OrthoDB" id="408631at2759"/>
<feature type="domain" description="Alpha/beta hydrolase fold-3" evidence="2">
    <location>
        <begin position="2"/>
        <end position="179"/>
    </location>
</feature>
<dbReference type="AlphaFoldDB" id="M2PWR2"/>
<proteinExistence type="predicted"/>
<gene>
    <name evidence="3" type="ORF">CERSUDRAFT_42664</name>
</gene>
<dbReference type="GO" id="GO:0016787">
    <property type="term" value="F:hydrolase activity"/>
    <property type="evidence" value="ECO:0007669"/>
    <property type="project" value="UniProtKB-KW"/>
</dbReference>
<sequence>MRLAPEHQFPTGLNDAYAGLKWAADNTSILSVDLAKGFIVGGASAGAQFTTVLTHRARDDPFFSARKPTGQVLQCPCLIHPEVVPEKYKSELLSMEQNAKAIGISKELVYEFYETYGAPPDDPECSPLLYTSHRNLPPAFIQVTGLDPVRDDALLYGRLLKESDVPTKIEVYPGVPHLFPFWFPTIGQAKKWEEDLEDGLRWLLHKNE</sequence>
<dbReference type="PANTHER" id="PTHR48081:SF8">
    <property type="entry name" value="ALPHA_BETA HYDROLASE FOLD-3 DOMAIN-CONTAINING PROTEIN-RELATED"/>
    <property type="match status" value="1"/>
</dbReference>
<dbReference type="InterPro" id="IPR013094">
    <property type="entry name" value="AB_hydrolase_3"/>
</dbReference>
<dbReference type="InterPro" id="IPR029058">
    <property type="entry name" value="AB_hydrolase_fold"/>
</dbReference>
<organism evidence="3 4">
    <name type="scientific">Ceriporiopsis subvermispora (strain B)</name>
    <name type="common">White-rot fungus</name>
    <name type="synonym">Gelatoporia subvermispora</name>
    <dbReference type="NCBI Taxonomy" id="914234"/>
    <lineage>
        <taxon>Eukaryota</taxon>
        <taxon>Fungi</taxon>
        <taxon>Dikarya</taxon>
        <taxon>Basidiomycota</taxon>
        <taxon>Agaricomycotina</taxon>
        <taxon>Agaricomycetes</taxon>
        <taxon>Polyporales</taxon>
        <taxon>Gelatoporiaceae</taxon>
        <taxon>Gelatoporia</taxon>
    </lineage>
</organism>
<evidence type="ECO:0000313" key="3">
    <source>
        <dbReference type="EMBL" id="EMD41269.1"/>
    </source>
</evidence>
<dbReference type="PANTHER" id="PTHR48081">
    <property type="entry name" value="AB HYDROLASE SUPERFAMILY PROTEIN C4A8.06C"/>
    <property type="match status" value="1"/>
</dbReference>
<keyword evidence="1" id="KW-0378">Hydrolase</keyword>
<dbReference type="InterPro" id="IPR050300">
    <property type="entry name" value="GDXG_lipolytic_enzyme"/>
</dbReference>
<dbReference type="Gene3D" id="3.40.50.1820">
    <property type="entry name" value="alpha/beta hydrolase"/>
    <property type="match status" value="1"/>
</dbReference>